<evidence type="ECO:0000313" key="2">
    <source>
        <dbReference type="Proteomes" id="UP001205185"/>
    </source>
</evidence>
<reference evidence="1 2" key="1">
    <citation type="submission" date="2022-06" db="EMBL/GenBank/DDBJ databases">
        <title>Genomic Encyclopedia of Archaeal and Bacterial Type Strains, Phase II (KMG-II): from individual species to whole genera.</title>
        <authorList>
            <person name="Goeker M."/>
        </authorList>
    </citation>
    <scope>NUCLEOTIDE SEQUENCE [LARGE SCALE GENOMIC DNA]</scope>
    <source>
        <strain evidence="1 2">DSM 44255</strain>
    </source>
</reference>
<organism evidence="1 2">
    <name type="scientific">Actinokineospora diospyrosa</name>
    <dbReference type="NCBI Taxonomy" id="103728"/>
    <lineage>
        <taxon>Bacteria</taxon>
        <taxon>Bacillati</taxon>
        <taxon>Actinomycetota</taxon>
        <taxon>Actinomycetes</taxon>
        <taxon>Pseudonocardiales</taxon>
        <taxon>Pseudonocardiaceae</taxon>
        <taxon>Actinokineospora</taxon>
    </lineage>
</organism>
<accession>A0ABT1IM21</accession>
<keyword evidence="2" id="KW-1185">Reference proteome</keyword>
<sequence length="78" mass="8792">MGSTEMKRPRVGSYLRAPTSVRPVAVLTGLLRKPCWVDQAGWGPRASPYGVDWRQMGVWAVLLRTRLPVLWGSVISKW</sequence>
<proteinExistence type="predicted"/>
<name>A0ABT1IM21_9PSEU</name>
<protein>
    <recommendedName>
        <fullName evidence="3">Transposase of IS4/5 family DUF4096</fullName>
    </recommendedName>
</protein>
<evidence type="ECO:0008006" key="3">
    <source>
        <dbReference type="Google" id="ProtNLM"/>
    </source>
</evidence>
<comment type="caution">
    <text evidence="1">The sequence shown here is derived from an EMBL/GenBank/DDBJ whole genome shotgun (WGS) entry which is preliminary data.</text>
</comment>
<evidence type="ECO:0000313" key="1">
    <source>
        <dbReference type="EMBL" id="MCP2273720.1"/>
    </source>
</evidence>
<gene>
    <name evidence="1" type="ORF">LV75_006251</name>
</gene>
<dbReference type="EMBL" id="JAMTCO010000018">
    <property type="protein sequence ID" value="MCP2273720.1"/>
    <property type="molecule type" value="Genomic_DNA"/>
</dbReference>
<dbReference type="Proteomes" id="UP001205185">
    <property type="component" value="Unassembled WGS sequence"/>
</dbReference>